<dbReference type="AlphaFoldDB" id="A0A2P5C4M9"/>
<evidence type="ECO:0000313" key="1">
    <source>
        <dbReference type="EMBL" id="PON56013.1"/>
    </source>
</evidence>
<proteinExistence type="predicted"/>
<dbReference type="Proteomes" id="UP000237000">
    <property type="component" value="Unassembled WGS sequence"/>
</dbReference>
<evidence type="ECO:0000313" key="2">
    <source>
        <dbReference type="Proteomes" id="UP000237000"/>
    </source>
</evidence>
<dbReference type="InParanoid" id="A0A2P5C4M9"/>
<dbReference type="OrthoDB" id="10283385at2759"/>
<sequence length="165" mass="18838">MEYHCSEKTLQGFPSGSSSYCMAKVNNFSDPSDSYSNHTRVLLPFHPSYDINFHLLFETGCQDRGVLLQYDRFQDIKGTVASRREPPRRTAAMEAIEGPIRTGVSELCEKIFEGIQKGLRNLERRVHMLYVPANRTRGLNVGCTTMRGLDQDRIKLERFKNFGGN</sequence>
<keyword evidence="2" id="KW-1185">Reference proteome</keyword>
<dbReference type="EMBL" id="JXTC01000413">
    <property type="protein sequence ID" value="PON56013.1"/>
    <property type="molecule type" value="Genomic_DNA"/>
</dbReference>
<name>A0A2P5C4M9_TREOI</name>
<accession>A0A2P5C4M9</accession>
<gene>
    <name evidence="1" type="ORF">TorRG33x02_297790</name>
</gene>
<protein>
    <submittedName>
        <fullName evidence="1">Uncharacterized protein</fullName>
    </submittedName>
</protein>
<organism evidence="1 2">
    <name type="scientific">Trema orientale</name>
    <name type="common">Charcoal tree</name>
    <name type="synonym">Celtis orientalis</name>
    <dbReference type="NCBI Taxonomy" id="63057"/>
    <lineage>
        <taxon>Eukaryota</taxon>
        <taxon>Viridiplantae</taxon>
        <taxon>Streptophyta</taxon>
        <taxon>Embryophyta</taxon>
        <taxon>Tracheophyta</taxon>
        <taxon>Spermatophyta</taxon>
        <taxon>Magnoliopsida</taxon>
        <taxon>eudicotyledons</taxon>
        <taxon>Gunneridae</taxon>
        <taxon>Pentapetalae</taxon>
        <taxon>rosids</taxon>
        <taxon>fabids</taxon>
        <taxon>Rosales</taxon>
        <taxon>Cannabaceae</taxon>
        <taxon>Trema</taxon>
    </lineage>
</organism>
<reference evidence="2" key="1">
    <citation type="submission" date="2016-06" db="EMBL/GenBank/DDBJ databases">
        <title>Parallel loss of symbiosis genes in relatives of nitrogen-fixing non-legume Parasponia.</title>
        <authorList>
            <person name="Van Velzen R."/>
            <person name="Holmer R."/>
            <person name="Bu F."/>
            <person name="Rutten L."/>
            <person name="Van Zeijl A."/>
            <person name="Liu W."/>
            <person name="Santuari L."/>
            <person name="Cao Q."/>
            <person name="Sharma T."/>
            <person name="Shen D."/>
            <person name="Roswanjaya Y."/>
            <person name="Wardhani T."/>
            <person name="Kalhor M.S."/>
            <person name="Jansen J."/>
            <person name="Van den Hoogen J."/>
            <person name="Gungor B."/>
            <person name="Hartog M."/>
            <person name="Hontelez J."/>
            <person name="Verver J."/>
            <person name="Yang W.-C."/>
            <person name="Schijlen E."/>
            <person name="Repin R."/>
            <person name="Schilthuizen M."/>
            <person name="Schranz E."/>
            <person name="Heidstra R."/>
            <person name="Miyata K."/>
            <person name="Fedorova E."/>
            <person name="Kohlen W."/>
            <person name="Bisseling T."/>
            <person name="Smit S."/>
            <person name="Geurts R."/>
        </authorList>
    </citation>
    <scope>NUCLEOTIDE SEQUENCE [LARGE SCALE GENOMIC DNA]</scope>
    <source>
        <strain evidence="2">cv. RG33-2</strain>
    </source>
</reference>
<comment type="caution">
    <text evidence="1">The sequence shown here is derived from an EMBL/GenBank/DDBJ whole genome shotgun (WGS) entry which is preliminary data.</text>
</comment>